<dbReference type="PRINTS" id="PR00411">
    <property type="entry name" value="PNDRDTASEI"/>
</dbReference>
<dbReference type="Proteomes" id="UP000320404">
    <property type="component" value="Unassembled WGS sequence"/>
</dbReference>
<evidence type="ECO:0000256" key="3">
    <source>
        <dbReference type="ARBA" id="ARBA00022719"/>
    </source>
</evidence>
<evidence type="ECO:0000259" key="8">
    <source>
        <dbReference type="Pfam" id="PF07992"/>
    </source>
</evidence>
<name>A0A520S6M5_9GAMM</name>
<dbReference type="GO" id="GO:0048038">
    <property type="term" value="F:quinone binding"/>
    <property type="evidence" value="ECO:0007669"/>
    <property type="project" value="UniProtKB-KW"/>
</dbReference>
<dbReference type="NCBIfam" id="TIGR01244">
    <property type="entry name" value="TIGR01244 family sulfur transferase"/>
    <property type="match status" value="1"/>
</dbReference>
<dbReference type="InterPro" id="IPR015904">
    <property type="entry name" value="Sulphide_quinone_reductase"/>
</dbReference>
<keyword evidence="4" id="KW-0274">FAD</keyword>
<protein>
    <submittedName>
        <fullName evidence="9">TIGR01244 family phosphatase</fullName>
    </submittedName>
</protein>
<organism evidence="9 10">
    <name type="scientific">OM182 bacterium</name>
    <dbReference type="NCBI Taxonomy" id="2510334"/>
    <lineage>
        <taxon>Bacteria</taxon>
        <taxon>Pseudomonadati</taxon>
        <taxon>Pseudomonadota</taxon>
        <taxon>Gammaproteobacteria</taxon>
        <taxon>OMG group</taxon>
        <taxon>OM182 clade</taxon>
    </lineage>
</organism>
<dbReference type="Gene3D" id="3.50.50.60">
    <property type="entry name" value="FAD/NAD(P)-binding domain"/>
    <property type="match status" value="2"/>
</dbReference>
<evidence type="ECO:0000256" key="2">
    <source>
        <dbReference type="ARBA" id="ARBA00022630"/>
    </source>
</evidence>
<dbReference type="GO" id="GO:0071949">
    <property type="term" value="F:FAD binding"/>
    <property type="evidence" value="ECO:0007669"/>
    <property type="project" value="TreeGrafter"/>
</dbReference>
<keyword evidence="2" id="KW-0285">Flavoprotein</keyword>
<reference evidence="9 10" key="1">
    <citation type="submission" date="2019-02" db="EMBL/GenBank/DDBJ databases">
        <title>Prokaryotic population dynamics and viral predation in marine succession experiment using metagenomics: the confinement effect.</title>
        <authorList>
            <person name="Haro-Moreno J.M."/>
            <person name="Rodriguez-Valera F."/>
            <person name="Lopez-Perez M."/>
        </authorList>
    </citation>
    <scope>NUCLEOTIDE SEQUENCE [LARGE SCALE GENOMIC DNA]</scope>
    <source>
        <strain evidence="9">MED-G158</strain>
    </source>
</reference>
<evidence type="ECO:0000256" key="6">
    <source>
        <dbReference type="ARBA" id="ARBA00023002"/>
    </source>
</evidence>
<dbReference type="SUPFAM" id="SSF52799">
    <property type="entry name" value="(Phosphotyrosine protein) phosphatases II"/>
    <property type="match status" value="1"/>
</dbReference>
<keyword evidence="6" id="KW-0560">Oxidoreductase</keyword>
<evidence type="ECO:0000259" key="7">
    <source>
        <dbReference type="Pfam" id="PF04273"/>
    </source>
</evidence>
<comment type="cofactor">
    <cofactor evidence="1">
        <name>FAD</name>
        <dbReference type="ChEBI" id="CHEBI:57692"/>
    </cofactor>
</comment>
<dbReference type="AlphaFoldDB" id="A0A520S6M5"/>
<dbReference type="GO" id="GO:0070221">
    <property type="term" value="P:sulfide oxidation, using sulfide:quinone oxidoreductase"/>
    <property type="evidence" value="ECO:0007669"/>
    <property type="project" value="TreeGrafter"/>
</dbReference>
<dbReference type="InterPro" id="IPR029021">
    <property type="entry name" value="Prot-tyrosine_phosphatase-like"/>
</dbReference>
<sequence>MKLMQVNETLSVSGQINEQDLEALAAEGIQLVVCNRPDGESAEQPEFSALQQAAERLGLEIIDMPFKSGEMQQEHIAAFTDIIKSDKKVHAYCRTGNRSFCLYAAVHASTGAPEAEIMAKAKEVGFDVTAVVSPYYSESKVNSQDNVVDLKTSAKPSYDVAIVGAGSGGIAAAASILKRNSKLRVAVIDPATEHFYQPGWTMVGGGVFDAATTRRSMQSLIPRGVTWLQQSVVGFAPKDNEIELDNGDRVHYSQLIVAPGLSLDWAGVKGLAESLGKNGVTSNYSYQHAPYTWELVHKTKQGKAIFTQPPMPIKCAGAPQKALYLSCDHWRRARVLKDIDVNFFNAGGVLFGVPDYVPALQSYIDKYEAKVHYSHNLQEIDGENKVAHFKKAGGEGEDEIISQEFDMIHVCPPQRAPKFVADSELADAGGWLEVDQFSLQHKRFDNVWGLGDVMNTPNAKTMAAVRKQVPVVAQNLVDSLAGRDIHCAYDGYGSCPLTVERGKIVLAEFGYGGKIIPTFPTWMLQGKKPTRRAWALKKDILPGIYWGAMLKGREWLASSEELEKARA</sequence>
<dbReference type="Pfam" id="PF07992">
    <property type="entry name" value="Pyr_redox_2"/>
    <property type="match status" value="1"/>
</dbReference>
<dbReference type="Gene3D" id="3.90.190.10">
    <property type="entry name" value="Protein tyrosine phosphatase superfamily"/>
    <property type="match status" value="1"/>
</dbReference>
<dbReference type="GO" id="GO:0070224">
    <property type="term" value="F:sulfide:quinone oxidoreductase activity"/>
    <property type="evidence" value="ECO:0007669"/>
    <property type="project" value="TreeGrafter"/>
</dbReference>
<evidence type="ECO:0000256" key="4">
    <source>
        <dbReference type="ARBA" id="ARBA00022827"/>
    </source>
</evidence>
<accession>A0A520S6M5</accession>
<keyword evidence="5" id="KW-0809">Transit peptide</keyword>
<dbReference type="InterPro" id="IPR023753">
    <property type="entry name" value="FAD/NAD-binding_dom"/>
</dbReference>
<evidence type="ECO:0000256" key="1">
    <source>
        <dbReference type="ARBA" id="ARBA00001974"/>
    </source>
</evidence>
<dbReference type="GO" id="GO:0016787">
    <property type="term" value="F:hydrolase activity"/>
    <property type="evidence" value="ECO:0007669"/>
    <property type="project" value="InterPro"/>
</dbReference>
<feature type="domain" description="Beta-lactamase hydrolase-like protein phosphatase-like" evidence="7">
    <location>
        <begin position="5"/>
        <end position="108"/>
    </location>
</feature>
<dbReference type="FunFam" id="3.50.50.60:FF:000034">
    <property type="entry name" value="sulfide:quinone oxidoreductase, mitochondrial"/>
    <property type="match status" value="1"/>
</dbReference>
<evidence type="ECO:0000256" key="5">
    <source>
        <dbReference type="ARBA" id="ARBA00022946"/>
    </source>
</evidence>
<dbReference type="SUPFAM" id="SSF51905">
    <property type="entry name" value="FAD/NAD(P)-binding domain"/>
    <property type="match status" value="2"/>
</dbReference>
<proteinExistence type="predicted"/>
<keyword evidence="3" id="KW-0874">Quinone</keyword>
<dbReference type="InterPro" id="IPR005939">
    <property type="entry name" value="BLH_phosphatase-like"/>
</dbReference>
<dbReference type="Pfam" id="PF04273">
    <property type="entry name" value="BLH_phosphatase"/>
    <property type="match status" value="1"/>
</dbReference>
<evidence type="ECO:0000313" key="10">
    <source>
        <dbReference type="Proteomes" id="UP000320404"/>
    </source>
</evidence>
<dbReference type="InterPro" id="IPR036188">
    <property type="entry name" value="FAD/NAD-bd_sf"/>
</dbReference>
<feature type="domain" description="FAD/NAD(P)-binding" evidence="8">
    <location>
        <begin position="158"/>
        <end position="278"/>
    </location>
</feature>
<gene>
    <name evidence="9" type="ORF">EVA69_00765</name>
</gene>
<comment type="caution">
    <text evidence="9">The sequence shown here is derived from an EMBL/GenBank/DDBJ whole genome shotgun (WGS) entry which is preliminary data.</text>
</comment>
<dbReference type="PANTHER" id="PTHR10632:SF2">
    <property type="entry name" value="SULFIDE:QUINONE OXIDOREDUCTASE, MITOCHONDRIAL"/>
    <property type="match status" value="1"/>
</dbReference>
<dbReference type="PANTHER" id="PTHR10632">
    <property type="entry name" value="SULFIDE:QUINONE OXIDOREDUCTASE"/>
    <property type="match status" value="1"/>
</dbReference>
<evidence type="ECO:0000313" key="9">
    <source>
        <dbReference type="EMBL" id="RZO78135.1"/>
    </source>
</evidence>
<dbReference type="EMBL" id="SHAH01000005">
    <property type="protein sequence ID" value="RZO78135.1"/>
    <property type="molecule type" value="Genomic_DNA"/>
</dbReference>